<name>A0A0A9HC14_ARUDO</name>
<reference evidence="1" key="1">
    <citation type="submission" date="2014-09" db="EMBL/GenBank/DDBJ databases">
        <authorList>
            <person name="Magalhaes I.L.F."/>
            <person name="Oliveira U."/>
            <person name="Santos F.R."/>
            <person name="Vidigal T.H.D.A."/>
            <person name="Brescovit A.D."/>
            <person name="Santos A.J."/>
        </authorList>
    </citation>
    <scope>NUCLEOTIDE SEQUENCE</scope>
    <source>
        <tissue evidence="1">Shoot tissue taken approximately 20 cm above the soil surface</tissue>
    </source>
</reference>
<organism evidence="1">
    <name type="scientific">Arundo donax</name>
    <name type="common">Giant reed</name>
    <name type="synonym">Donax arundinaceus</name>
    <dbReference type="NCBI Taxonomy" id="35708"/>
    <lineage>
        <taxon>Eukaryota</taxon>
        <taxon>Viridiplantae</taxon>
        <taxon>Streptophyta</taxon>
        <taxon>Embryophyta</taxon>
        <taxon>Tracheophyta</taxon>
        <taxon>Spermatophyta</taxon>
        <taxon>Magnoliopsida</taxon>
        <taxon>Liliopsida</taxon>
        <taxon>Poales</taxon>
        <taxon>Poaceae</taxon>
        <taxon>PACMAD clade</taxon>
        <taxon>Arundinoideae</taxon>
        <taxon>Arundineae</taxon>
        <taxon>Arundo</taxon>
    </lineage>
</organism>
<accession>A0A0A9HC14</accession>
<evidence type="ECO:0000313" key="1">
    <source>
        <dbReference type="EMBL" id="JAE33354.1"/>
    </source>
</evidence>
<proteinExistence type="predicted"/>
<protein>
    <submittedName>
        <fullName evidence="1">Uncharacterized protein</fullName>
    </submittedName>
</protein>
<reference evidence="1" key="2">
    <citation type="journal article" date="2015" name="Data Brief">
        <title>Shoot transcriptome of the giant reed, Arundo donax.</title>
        <authorList>
            <person name="Barrero R.A."/>
            <person name="Guerrero F.D."/>
            <person name="Moolhuijzen P."/>
            <person name="Goolsby J.A."/>
            <person name="Tidwell J."/>
            <person name="Bellgard S.E."/>
            <person name="Bellgard M.I."/>
        </authorList>
    </citation>
    <scope>NUCLEOTIDE SEQUENCE</scope>
    <source>
        <tissue evidence="1">Shoot tissue taken approximately 20 cm above the soil surface</tissue>
    </source>
</reference>
<sequence length="31" mass="3781">MCTHDKNMLCFMHIYSSCYMRSQMKFKTLNS</sequence>
<dbReference type="EMBL" id="GBRH01164542">
    <property type="protein sequence ID" value="JAE33354.1"/>
    <property type="molecule type" value="Transcribed_RNA"/>
</dbReference>
<dbReference type="AlphaFoldDB" id="A0A0A9HC14"/>